<evidence type="ECO:0000313" key="2">
    <source>
        <dbReference type="EMBL" id="VVA32301.1"/>
    </source>
</evidence>
<dbReference type="AlphaFoldDB" id="A0A5E4FXN0"/>
<reference evidence="3" key="2">
    <citation type="journal article" date="2020" name="Plant J.">
        <title>Transposons played a major role in the diversification between the closely related almond and peach genomes: results from the almond genome sequence.</title>
        <authorList>
            <person name="Alioto T."/>
            <person name="Alexiou K.G."/>
            <person name="Bardil A."/>
            <person name="Barteri F."/>
            <person name="Castanera R."/>
            <person name="Cruz F."/>
            <person name="Dhingra A."/>
            <person name="Duval H."/>
            <person name="Fernandez I Marti A."/>
            <person name="Frias L."/>
            <person name="Galan B."/>
            <person name="Garcia J.L."/>
            <person name="Howad W."/>
            <person name="Gomez-Garrido J."/>
            <person name="Gut M."/>
            <person name="Julca I."/>
            <person name="Morata J."/>
            <person name="Puigdomenech P."/>
            <person name="Ribeca P."/>
            <person name="Rubio Cabetas M.J."/>
            <person name="Vlasova A."/>
            <person name="Wirthensohn M."/>
            <person name="Garcia-Mas J."/>
            <person name="Gabaldon T."/>
            <person name="Casacuberta J.M."/>
            <person name="Arus P."/>
        </authorList>
    </citation>
    <scope>NUCLEOTIDE SEQUENCE [LARGE SCALE GENOMIC DNA]</scope>
    <source>
        <strain evidence="3">cv. Texas</strain>
    </source>
</reference>
<dbReference type="Gramene" id="VVA32301">
    <property type="protein sequence ID" value="VVA32301"/>
    <property type="gene ID" value="Prudul26B002330"/>
</dbReference>
<evidence type="ECO:0000313" key="1">
    <source>
        <dbReference type="EMBL" id="KAI5327084.1"/>
    </source>
</evidence>
<accession>A0A5E4FXN0</accession>
<name>A0A5E4FXN0_PRUDU</name>
<dbReference type="EMBL" id="JAJFAZ020000005">
    <property type="protein sequence ID" value="KAI5327084.1"/>
    <property type="molecule type" value="Genomic_DNA"/>
</dbReference>
<reference evidence="2" key="1">
    <citation type="submission" date="2019-07" db="EMBL/GenBank/DDBJ databases">
        <authorList>
            <person name="Alioto T."/>
            <person name="Alioto T."/>
            <person name="Gomez Garrido J."/>
        </authorList>
    </citation>
    <scope>NUCLEOTIDE SEQUENCE</scope>
</reference>
<evidence type="ECO:0000313" key="4">
    <source>
        <dbReference type="Proteomes" id="UP001054821"/>
    </source>
</evidence>
<protein>
    <submittedName>
        <fullName evidence="2">Uncharacterized protein</fullName>
    </submittedName>
</protein>
<evidence type="ECO:0000313" key="3">
    <source>
        <dbReference type="Proteomes" id="UP000327085"/>
    </source>
</evidence>
<keyword evidence="4" id="KW-1185">Reference proteome</keyword>
<organism evidence="2 3">
    <name type="scientific">Prunus dulcis</name>
    <name type="common">Almond</name>
    <name type="synonym">Amygdalus dulcis</name>
    <dbReference type="NCBI Taxonomy" id="3755"/>
    <lineage>
        <taxon>Eukaryota</taxon>
        <taxon>Viridiplantae</taxon>
        <taxon>Streptophyta</taxon>
        <taxon>Embryophyta</taxon>
        <taxon>Tracheophyta</taxon>
        <taxon>Spermatophyta</taxon>
        <taxon>Magnoliopsida</taxon>
        <taxon>eudicotyledons</taxon>
        <taxon>Gunneridae</taxon>
        <taxon>Pentapetalae</taxon>
        <taxon>rosids</taxon>
        <taxon>fabids</taxon>
        <taxon>Rosales</taxon>
        <taxon>Rosaceae</taxon>
        <taxon>Amygdaloideae</taxon>
        <taxon>Amygdaleae</taxon>
        <taxon>Prunus</taxon>
    </lineage>
</organism>
<reference evidence="1 4" key="3">
    <citation type="journal article" date="2022" name="G3 (Bethesda)">
        <title>Whole-genome sequence and methylome profiling of the almond [Prunus dulcis (Mill.) D.A. Webb] cultivar 'Nonpareil'.</title>
        <authorList>
            <person name="D'Amico-Willman K.M."/>
            <person name="Ouma W.Z."/>
            <person name="Meulia T."/>
            <person name="Sideli G.M."/>
            <person name="Gradziel T.M."/>
            <person name="Fresnedo-Ramirez J."/>
        </authorList>
    </citation>
    <scope>NUCLEOTIDE SEQUENCE [LARGE SCALE GENOMIC DNA]</scope>
    <source>
        <strain evidence="1">Clone GOH B32 T37-40</strain>
    </source>
</reference>
<dbReference type="InParanoid" id="A0A5E4FXN0"/>
<dbReference type="Proteomes" id="UP000327085">
    <property type="component" value="Chromosome 5"/>
</dbReference>
<gene>
    <name evidence="2" type="ORF">ALMOND_2B002330</name>
    <name evidence="1" type="ORF">L3X38_026480</name>
</gene>
<dbReference type="Proteomes" id="UP001054821">
    <property type="component" value="Chromosome 5"/>
</dbReference>
<dbReference type="EMBL" id="CABIKO010000243">
    <property type="protein sequence ID" value="VVA32301.1"/>
    <property type="molecule type" value="Genomic_DNA"/>
</dbReference>
<sequence length="103" mass="10893">MPSSSSLIFFSLSHISSSSSSLISFSTSSASSSSSSFLLLPSPDPVKAKRSLRVKTETKAHTEPFVRASVIEGIGSASVLENPPPRASVRRPVLENSIIKCQS</sequence>
<proteinExistence type="predicted"/>